<evidence type="ECO:0000313" key="2">
    <source>
        <dbReference type="EMBL" id="KAJ8471082.1"/>
    </source>
</evidence>
<feature type="compositionally biased region" description="Basic and acidic residues" evidence="1">
    <location>
        <begin position="1"/>
        <end position="14"/>
    </location>
</feature>
<feature type="region of interest" description="Disordered" evidence="1">
    <location>
        <begin position="1"/>
        <end position="29"/>
    </location>
</feature>
<keyword evidence="3" id="KW-1185">Reference proteome</keyword>
<evidence type="ECO:0000313" key="3">
    <source>
        <dbReference type="Proteomes" id="UP001222027"/>
    </source>
</evidence>
<dbReference type="EMBL" id="JAQQAF010000007">
    <property type="protein sequence ID" value="KAJ8471082.1"/>
    <property type="molecule type" value="Genomic_DNA"/>
</dbReference>
<organism evidence="2 3">
    <name type="scientific">Ensete ventricosum</name>
    <name type="common">Abyssinian banana</name>
    <name type="synonym">Musa ensete</name>
    <dbReference type="NCBI Taxonomy" id="4639"/>
    <lineage>
        <taxon>Eukaryota</taxon>
        <taxon>Viridiplantae</taxon>
        <taxon>Streptophyta</taxon>
        <taxon>Embryophyta</taxon>
        <taxon>Tracheophyta</taxon>
        <taxon>Spermatophyta</taxon>
        <taxon>Magnoliopsida</taxon>
        <taxon>Liliopsida</taxon>
        <taxon>Zingiberales</taxon>
        <taxon>Musaceae</taxon>
        <taxon>Ensete</taxon>
    </lineage>
</organism>
<evidence type="ECO:0000256" key="1">
    <source>
        <dbReference type="SAM" id="MobiDB-lite"/>
    </source>
</evidence>
<comment type="caution">
    <text evidence="2">The sequence shown here is derived from an EMBL/GenBank/DDBJ whole genome shotgun (WGS) entry which is preliminary data.</text>
</comment>
<reference evidence="2 3" key="1">
    <citation type="submission" date="2022-12" db="EMBL/GenBank/DDBJ databases">
        <title>Chromosome-scale assembly of the Ensete ventricosum genome.</title>
        <authorList>
            <person name="Dussert Y."/>
            <person name="Stocks J."/>
            <person name="Wendawek A."/>
            <person name="Woldeyes F."/>
            <person name="Nichols R.A."/>
            <person name="Borrell J.S."/>
        </authorList>
    </citation>
    <scope>NUCLEOTIDE SEQUENCE [LARGE SCALE GENOMIC DNA]</scope>
    <source>
        <strain evidence="3">cv. Maze</strain>
        <tissue evidence="2">Seeds</tissue>
    </source>
</reference>
<accession>A0AAV8Q7T4</accession>
<name>A0AAV8Q7T4_ENSVE</name>
<proteinExistence type="predicted"/>
<sequence>MIGEVNRNEDERIRKPAPAGNHGTRLVLPSGQGMGKSYYSVPRIHFTGGARSREASSSSNWNPSDLPVIPKVKFCWVRGLLALS</sequence>
<protein>
    <submittedName>
        <fullName evidence="2">Uncharacterized protein</fullName>
    </submittedName>
</protein>
<dbReference type="AlphaFoldDB" id="A0AAV8Q7T4"/>
<dbReference type="Proteomes" id="UP001222027">
    <property type="component" value="Unassembled WGS sequence"/>
</dbReference>
<gene>
    <name evidence="2" type="ORF">OPV22_025425</name>
</gene>